<dbReference type="AlphaFoldDB" id="A0A1N7CRR0"/>
<keyword evidence="1" id="KW-1133">Transmembrane helix</keyword>
<evidence type="ECO:0000313" key="2">
    <source>
        <dbReference type="EMBL" id="SIR66187.1"/>
    </source>
</evidence>
<dbReference type="Proteomes" id="UP000186914">
    <property type="component" value="Unassembled WGS sequence"/>
</dbReference>
<sequence length="52" mass="6050">MQIEAFAVLSGSITIMIRIALVALDTLRKDAFDAEFDWFPGKRFDPYRLDER</sequence>
<dbReference type="EMBL" id="FTNO01000003">
    <property type="protein sequence ID" value="SIR66187.1"/>
    <property type="molecule type" value="Genomic_DNA"/>
</dbReference>
<protein>
    <submittedName>
        <fullName evidence="2">Uncharacterized protein</fullName>
    </submittedName>
</protein>
<gene>
    <name evidence="2" type="ORF">SAMN05421858_3201</name>
</gene>
<accession>A0A1N7CRR0</accession>
<organism evidence="2 3">
    <name type="scientific">Haladaptatus litoreus</name>
    <dbReference type="NCBI Taxonomy" id="553468"/>
    <lineage>
        <taxon>Archaea</taxon>
        <taxon>Methanobacteriati</taxon>
        <taxon>Methanobacteriota</taxon>
        <taxon>Stenosarchaea group</taxon>
        <taxon>Halobacteria</taxon>
        <taxon>Halobacteriales</taxon>
        <taxon>Haladaptataceae</taxon>
        <taxon>Haladaptatus</taxon>
    </lineage>
</organism>
<evidence type="ECO:0000313" key="3">
    <source>
        <dbReference type="Proteomes" id="UP000186914"/>
    </source>
</evidence>
<keyword evidence="3" id="KW-1185">Reference proteome</keyword>
<keyword evidence="1" id="KW-0812">Transmembrane</keyword>
<name>A0A1N7CRR0_9EURY</name>
<reference evidence="3" key="1">
    <citation type="submission" date="2017-01" db="EMBL/GenBank/DDBJ databases">
        <authorList>
            <person name="Varghese N."/>
            <person name="Submissions S."/>
        </authorList>
    </citation>
    <scope>NUCLEOTIDE SEQUENCE [LARGE SCALE GENOMIC DNA]</scope>
    <source>
        <strain evidence="3">CGMCC 1.7737</strain>
    </source>
</reference>
<feature type="transmembrane region" description="Helical" evidence="1">
    <location>
        <begin position="6"/>
        <end position="24"/>
    </location>
</feature>
<proteinExistence type="predicted"/>
<keyword evidence="1" id="KW-0472">Membrane</keyword>
<evidence type="ECO:0000256" key="1">
    <source>
        <dbReference type="SAM" id="Phobius"/>
    </source>
</evidence>